<protein>
    <submittedName>
        <fullName evidence="1">Uncharacterized protein</fullName>
    </submittedName>
</protein>
<evidence type="ECO:0000313" key="1">
    <source>
        <dbReference type="EMBL" id="GFY30915.1"/>
    </source>
</evidence>
<name>A0A8X7BGY4_TRICX</name>
<proteinExistence type="predicted"/>
<sequence>MGRVGFGQHGCCATEFSLLEVAIIKSQSNIKMSYKFLKWFWWSRKLRGLGLRSRGWHCTIIGSTSHANEEGLIHDIPVAERPTIGIMGCSGEGVLNQTSPSSPDRGSKLRANPVLMHSEMSISNHSLTRST</sequence>
<evidence type="ECO:0000313" key="2">
    <source>
        <dbReference type="Proteomes" id="UP000887159"/>
    </source>
</evidence>
<comment type="caution">
    <text evidence="1">The sequence shown here is derived from an EMBL/GenBank/DDBJ whole genome shotgun (WGS) entry which is preliminary data.</text>
</comment>
<reference evidence="1" key="1">
    <citation type="submission" date="2020-08" db="EMBL/GenBank/DDBJ databases">
        <title>Multicomponent nature underlies the extraordinary mechanical properties of spider dragline silk.</title>
        <authorList>
            <person name="Kono N."/>
            <person name="Nakamura H."/>
            <person name="Mori M."/>
            <person name="Yoshida Y."/>
            <person name="Ohtoshi R."/>
            <person name="Malay A.D."/>
            <person name="Moran D.A.P."/>
            <person name="Tomita M."/>
            <person name="Numata K."/>
            <person name="Arakawa K."/>
        </authorList>
    </citation>
    <scope>NUCLEOTIDE SEQUENCE</scope>
</reference>
<gene>
    <name evidence="1" type="ORF">TNCV_3120751</name>
</gene>
<keyword evidence="2" id="KW-1185">Reference proteome</keyword>
<accession>A0A8X7BGY4</accession>
<dbReference type="EMBL" id="BMAU01021394">
    <property type="protein sequence ID" value="GFY30915.1"/>
    <property type="molecule type" value="Genomic_DNA"/>
</dbReference>
<dbReference type="Proteomes" id="UP000887159">
    <property type="component" value="Unassembled WGS sequence"/>
</dbReference>
<dbReference type="AlphaFoldDB" id="A0A8X7BGY4"/>
<organism evidence="1 2">
    <name type="scientific">Trichonephila clavipes</name>
    <name type="common">Golden silk orbweaver</name>
    <name type="synonym">Nephila clavipes</name>
    <dbReference type="NCBI Taxonomy" id="2585209"/>
    <lineage>
        <taxon>Eukaryota</taxon>
        <taxon>Metazoa</taxon>
        <taxon>Ecdysozoa</taxon>
        <taxon>Arthropoda</taxon>
        <taxon>Chelicerata</taxon>
        <taxon>Arachnida</taxon>
        <taxon>Araneae</taxon>
        <taxon>Araneomorphae</taxon>
        <taxon>Entelegynae</taxon>
        <taxon>Araneoidea</taxon>
        <taxon>Nephilidae</taxon>
        <taxon>Trichonephila</taxon>
    </lineage>
</organism>